<gene>
    <name evidence="2" type="ORF">J2X98_002820</name>
</gene>
<evidence type="ECO:0000256" key="1">
    <source>
        <dbReference type="SAM" id="MobiDB-lite"/>
    </source>
</evidence>
<feature type="region of interest" description="Disordered" evidence="1">
    <location>
        <begin position="14"/>
        <end position="40"/>
    </location>
</feature>
<evidence type="ECO:0000313" key="3">
    <source>
        <dbReference type="Proteomes" id="UP001226577"/>
    </source>
</evidence>
<reference evidence="2 3" key="1">
    <citation type="submission" date="2023-07" db="EMBL/GenBank/DDBJ databases">
        <title>Sorghum-associated microbial communities from plants grown in Nebraska, USA.</title>
        <authorList>
            <person name="Schachtman D."/>
        </authorList>
    </citation>
    <scope>NUCLEOTIDE SEQUENCE [LARGE SCALE GENOMIC DNA]</scope>
    <source>
        <strain evidence="2 3">CC222</strain>
    </source>
</reference>
<name>A0ABT9RVF7_9MICC</name>
<proteinExistence type="predicted"/>
<keyword evidence="3" id="KW-1185">Reference proteome</keyword>
<dbReference type="Proteomes" id="UP001226577">
    <property type="component" value="Unassembled WGS sequence"/>
</dbReference>
<protein>
    <submittedName>
        <fullName evidence="2">Uncharacterized protein</fullName>
    </submittedName>
</protein>
<organism evidence="2 3">
    <name type="scientific">Pseudarthrobacter enclensis</name>
    <dbReference type="NCBI Taxonomy" id="993070"/>
    <lineage>
        <taxon>Bacteria</taxon>
        <taxon>Bacillati</taxon>
        <taxon>Actinomycetota</taxon>
        <taxon>Actinomycetes</taxon>
        <taxon>Micrococcales</taxon>
        <taxon>Micrococcaceae</taxon>
        <taxon>Pseudarthrobacter</taxon>
    </lineage>
</organism>
<dbReference type="EMBL" id="JAUSRE010000014">
    <property type="protein sequence ID" value="MDP9889215.1"/>
    <property type="molecule type" value="Genomic_DNA"/>
</dbReference>
<feature type="compositionally biased region" description="Polar residues" evidence="1">
    <location>
        <begin position="25"/>
        <end position="35"/>
    </location>
</feature>
<sequence length="103" mass="10543">MSVLVTFLEVSPPDPRLGAPVPGLTPSSLDGTTAPQGEPAVHCGTRMQLVTPAIGWEGASYTFASMGADGTTLPPVWRCSCGFQLDAGIAGSRQDHASMALTA</sequence>
<accession>A0ABT9RVF7</accession>
<evidence type="ECO:0000313" key="2">
    <source>
        <dbReference type="EMBL" id="MDP9889215.1"/>
    </source>
</evidence>
<comment type="caution">
    <text evidence="2">The sequence shown here is derived from an EMBL/GenBank/DDBJ whole genome shotgun (WGS) entry which is preliminary data.</text>
</comment>